<feature type="transmembrane region" description="Helical" evidence="6">
    <location>
        <begin position="194"/>
        <end position="213"/>
    </location>
</feature>
<feature type="transmembrane region" description="Helical" evidence="6">
    <location>
        <begin position="132"/>
        <end position="150"/>
    </location>
</feature>
<keyword evidence="5 6" id="KW-0472">Membrane</keyword>
<dbReference type="GO" id="GO:0022857">
    <property type="term" value="F:transmembrane transporter activity"/>
    <property type="evidence" value="ECO:0007669"/>
    <property type="project" value="InterPro"/>
</dbReference>
<keyword evidence="2" id="KW-1003">Cell membrane</keyword>
<feature type="transmembrane region" description="Helical" evidence="6">
    <location>
        <begin position="162"/>
        <end position="182"/>
    </location>
</feature>
<dbReference type="EMBL" id="JALBUF010000003">
    <property type="protein sequence ID" value="MCI0183074.1"/>
    <property type="molecule type" value="Genomic_DNA"/>
</dbReference>
<feature type="transmembrane region" description="Helical" evidence="6">
    <location>
        <begin position="435"/>
        <end position="453"/>
    </location>
</feature>
<evidence type="ECO:0000313" key="8">
    <source>
        <dbReference type="Proteomes" id="UP001139263"/>
    </source>
</evidence>
<evidence type="ECO:0000256" key="1">
    <source>
        <dbReference type="ARBA" id="ARBA00004651"/>
    </source>
</evidence>
<dbReference type="PANTHER" id="PTHR42770:SF7">
    <property type="entry name" value="MEMBRANE PROTEIN"/>
    <property type="match status" value="1"/>
</dbReference>
<accession>A0A9X1V876</accession>
<evidence type="ECO:0000256" key="2">
    <source>
        <dbReference type="ARBA" id="ARBA00022475"/>
    </source>
</evidence>
<feature type="transmembrane region" description="Helical" evidence="6">
    <location>
        <begin position="234"/>
        <end position="253"/>
    </location>
</feature>
<name>A0A9X1V876_9BACL</name>
<organism evidence="7 8">
    <name type="scientific">Sulfoacidibacillus ferrooxidans</name>
    <dbReference type="NCBI Taxonomy" id="2005001"/>
    <lineage>
        <taxon>Bacteria</taxon>
        <taxon>Bacillati</taxon>
        <taxon>Bacillota</taxon>
        <taxon>Bacilli</taxon>
        <taxon>Bacillales</taxon>
        <taxon>Alicyclobacillaceae</taxon>
        <taxon>Sulfoacidibacillus</taxon>
    </lineage>
</organism>
<dbReference type="Gene3D" id="1.20.1740.10">
    <property type="entry name" value="Amino acid/polyamine transporter I"/>
    <property type="match status" value="1"/>
</dbReference>
<evidence type="ECO:0000256" key="5">
    <source>
        <dbReference type="ARBA" id="ARBA00023136"/>
    </source>
</evidence>
<feature type="transmembrane region" description="Helical" evidence="6">
    <location>
        <begin position="408"/>
        <end position="429"/>
    </location>
</feature>
<evidence type="ECO:0000256" key="4">
    <source>
        <dbReference type="ARBA" id="ARBA00022989"/>
    </source>
</evidence>
<dbReference type="PIRSF" id="PIRSF006060">
    <property type="entry name" value="AA_transporter"/>
    <property type="match status" value="1"/>
</dbReference>
<dbReference type="PANTHER" id="PTHR42770">
    <property type="entry name" value="AMINO ACID TRANSPORTER-RELATED"/>
    <property type="match status" value="1"/>
</dbReference>
<dbReference type="GO" id="GO:0005886">
    <property type="term" value="C:plasma membrane"/>
    <property type="evidence" value="ECO:0007669"/>
    <property type="project" value="UniProtKB-SubCell"/>
</dbReference>
<feature type="transmembrane region" description="Helical" evidence="6">
    <location>
        <begin position="98"/>
        <end position="120"/>
    </location>
</feature>
<keyword evidence="4 6" id="KW-1133">Transmembrane helix</keyword>
<keyword evidence="3 6" id="KW-0812">Transmembrane</keyword>
<keyword evidence="8" id="KW-1185">Reference proteome</keyword>
<feature type="transmembrane region" description="Helical" evidence="6">
    <location>
        <begin position="50"/>
        <end position="70"/>
    </location>
</feature>
<comment type="subcellular location">
    <subcellularLocation>
        <location evidence="1">Cell membrane</location>
        <topology evidence="1">Multi-pass membrane protein</topology>
    </subcellularLocation>
</comment>
<feature type="transmembrane region" description="Helical" evidence="6">
    <location>
        <begin position="287"/>
        <end position="311"/>
    </location>
</feature>
<dbReference type="Pfam" id="PF13520">
    <property type="entry name" value="AA_permease_2"/>
    <property type="match status" value="1"/>
</dbReference>
<feature type="transmembrane region" description="Helical" evidence="6">
    <location>
        <begin position="332"/>
        <end position="353"/>
    </location>
</feature>
<dbReference type="InterPro" id="IPR050367">
    <property type="entry name" value="APC_superfamily"/>
</dbReference>
<evidence type="ECO:0008006" key="9">
    <source>
        <dbReference type="Google" id="ProtNLM"/>
    </source>
</evidence>
<dbReference type="AlphaFoldDB" id="A0A9X1V876"/>
<proteinExistence type="predicted"/>
<evidence type="ECO:0000256" key="3">
    <source>
        <dbReference type="ARBA" id="ARBA00022692"/>
    </source>
</evidence>
<reference evidence="7" key="1">
    <citation type="submission" date="2022-03" db="EMBL/GenBank/DDBJ databases">
        <title>Draft Genome Sequence of Firmicute Strain S0AB, a Heterotrophic Iron/Sulfur-Oxidizing Extreme Acidophile.</title>
        <authorList>
            <person name="Vergara E."/>
            <person name="Pakostova E."/>
            <person name="Johnson D.B."/>
            <person name="Holmes D.S."/>
        </authorList>
    </citation>
    <scope>NUCLEOTIDE SEQUENCE</scope>
    <source>
        <strain evidence="7">S0AB</strain>
    </source>
</reference>
<dbReference type="Proteomes" id="UP001139263">
    <property type="component" value="Unassembled WGS sequence"/>
</dbReference>
<protein>
    <recommendedName>
        <fullName evidence="9">Amino acid permease</fullName>
    </recommendedName>
</protein>
<gene>
    <name evidence="7" type="ORF">MM817_01344</name>
</gene>
<comment type="caution">
    <text evidence="7">The sequence shown here is derived from an EMBL/GenBank/DDBJ whole genome shotgun (WGS) entry which is preliminary data.</text>
</comment>
<evidence type="ECO:0000313" key="7">
    <source>
        <dbReference type="EMBL" id="MCI0183074.1"/>
    </source>
</evidence>
<sequence length="477" mass="52398">MERKSNKHHNLKQTFSLLDLSSLSISSVGPAFSISAAAGVMVAYSGIYSLLAILLVAIPFILSSFIFRVLNQHFPHSGASYHWSARVIGAKASRFQGWVIILAYFTSLPPIVIPAAQYTIALVHPGWQNNVWAELAISTFWLVFALVPLLSGAKPTARITQVFLVVEVLFLIVFAGLGITLLPHAHFPAWHGKFPVAGILLTMVVATTILDGWEIDSYASEESSKPKQDPGLGGIIGAMIALLIYAVLFPLIIGETPISALANSPDPMVAWINHVGPFLPSMLRKSILIPILASTAGSLWLTAFILIRALYAMGRDRLLPQSFATLNRHGSPATVTLIVFALLFMITILQLFVTSLATFFAIILSAAGFFLTLEFTLDSFTASIFLWRMHRHRHVSDMKWHTHRLMGISSIFTTVYLAAVLVAFLVLSPKIISPWSDYAVLFLLILGIIFMLIPRKQSHVVYTVEFEEEGTGTTVSI</sequence>
<evidence type="ECO:0000256" key="6">
    <source>
        <dbReference type="SAM" id="Phobius"/>
    </source>
</evidence>
<feature type="transmembrane region" description="Helical" evidence="6">
    <location>
        <begin position="359"/>
        <end position="387"/>
    </location>
</feature>
<dbReference type="InterPro" id="IPR002293">
    <property type="entry name" value="AA/rel_permease1"/>
</dbReference>
<dbReference type="RefSeq" id="WP_241712869.1">
    <property type="nucleotide sequence ID" value="NZ_JALBUF010000003.1"/>
</dbReference>
<feature type="transmembrane region" description="Helical" evidence="6">
    <location>
        <begin position="20"/>
        <end position="44"/>
    </location>
</feature>